<dbReference type="Proteomes" id="UP000588098">
    <property type="component" value="Unassembled WGS sequence"/>
</dbReference>
<organism evidence="1 2">
    <name type="scientific">Streptomyces zagrosensis</name>
    <dbReference type="NCBI Taxonomy" id="1042984"/>
    <lineage>
        <taxon>Bacteria</taxon>
        <taxon>Bacillati</taxon>
        <taxon>Actinomycetota</taxon>
        <taxon>Actinomycetes</taxon>
        <taxon>Kitasatosporales</taxon>
        <taxon>Streptomycetaceae</taxon>
        <taxon>Streptomyces</taxon>
    </lineage>
</organism>
<dbReference type="AlphaFoldDB" id="A0A7W9QHT4"/>
<comment type="caution">
    <text evidence="1">The sequence shown here is derived from an EMBL/GenBank/DDBJ whole genome shotgun (WGS) entry which is preliminary data.</text>
</comment>
<sequence length="170" mass="18634">MQGAQPQWRRTLAYADEQINRLALATTAGLWEWQSPHQRTAHALHPALIAPPDAPAVPTAEATAREAWIQRVVRIAHVAATIRTVQGVHPLSTTGADPLEMALSSTALALEDIAPAAAELERLWGVRLDQSVSAWERAHVSRALRDHVHALEQVLGRLASVLYFFAHDDT</sequence>
<protein>
    <submittedName>
        <fullName evidence="1">Uncharacterized protein</fullName>
    </submittedName>
</protein>
<proteinExistence type="predicted"/>
<accession>A0A7W9QHT4</accession>
<dbReference type="EMBL" id="JACHJL010000039">
    <property type="protein sequence ID" value="MBB5940299.1"/>
    <property type="molecule type" value="Genomic_DNA"/>
</dbReference>
<evidence type="ECO:0000313" key="2">
    <source>
        <dbReference type="Proteomes" id="UP000588098"/>
    </source>
</evidence>
<reference evidence="1 2" key="1">
    <citation type="submission" date="2020-08" db="EMBL/GenBank/DDBJ databases">
        <title>Genomic Encyclopedia of Type Strains, Phase III (KMG-III): the genomes of soil and plant-associated and newly described type strains.</title>
        <authorList>
            <person name="Whitman W."/>
        </authorList>
    </citation>
    <scope>NUCLEOTIDE SEQUENCE [LARGE SCALE GENOMIC DNA]</scope>
    <source>
        <strain evidence="1 2">CECT 8305</strain>
    </source>
</reference>
<name>A0A7W9QHT4_9ACTN</name>
<gene>
    <name evidence="1" type="ORF">FHS42_007397</name>
</gene>
<dbReference type="RefSeq" id="WP_184580316.1">
    <property type="nucleotide sequence ID" value="NZ_JACHJL010000039.1"/>
</dbReference>
<keyword evidence="2" id="KW-1185">Reference proteome</keyword>
<evidence type="ECO:0000313" key="1">
    <source>
        <dbReference type="EMBL" id="MBB5940299.1"/>
    </source>
</evidence>